<gene>
    <name evidence="15 19" type="primary">trmD</name>
    <name evidence="19" type="ORF">EHRUM2_10270</name>
</gene>
<dbReference type="InterPro" id="IPR002649">
    <property type="entry name" value="tRNA_m1G_MeTrfase_TrmD"/>
</dbReference>
<dbReference type="GO" id="GO:0002939">
    <property type="term" value="P:tRNA N1-guanine methylation"/>
    <property type="evidence" value="ECO:0007669"/>
    <property type="project" value="TreeGrafter"/>
</dbReference>
<comment type="similarity">
    <text evidence="3 15 17">Belongs to the RNA methyltransferase TrmD family.</text>
</comment>
<reference evidence="20" key="1">
    <citation type="submission" date="2016-05" db="EMBL/GenBank/DDBJ databases">
        <title>Draft genome sequences of four strains of Ehrlichia ruminantium, a tick-borne pathogen of ruminants, isolated from Zimbabwe, The Gambia and Ghana.</title>
        <authorList>
            <person name="Nakao R."/>
            <person name="Jongejan F."/>
            <person name="Sugimoto C."/>
        </authorList>
    </citation>
    <scope>NUCLEOTIDE SEQUENCE [LARGE SCALE GENOMIC DNA]</scope>
    <source>
        <strain evidence="20">Kerr Seringe</strain>
    </source>
</reference>
<evidence type="ECO:0000256" key="15">
    <source>
        <dbReference type="HAMAP-Rule" id="MF_00605"/>
    </source>
</evidence>
<evidence type="ECO:0000256" key="9">
    <source>
        <dbReference type="ARBA" id="ARBA00022679"/>
    </source>
</evidence>
<keyword evidence="10 15" id="KW-0949">S-adenosyl-L-methionine</keyword>
<name>A0A161LWA7_EHRRU</name>
<dbReference type="NCBIfam" id="TIGR00088">
    <property type="entry name" value="trmD"/>
    <property type="match status" value="1"/>
</dbReference>
<dbReference type="NCBIfam" id="NF000648">
    <property type="entry name" value="PRK00026.1"/>
    <property type="match status" value="1"/>
</dbReference>
<dbReference type="SUPFAM" id="SSF75217">
    <property type="entry name" value="alpha/beta knot"/>
    <property type="match status" value="1"/>
</dbReference>
<keyword evidence="11 15" id="KW-0819">tRNA processing</keyword>
<dbReference type="EC" id="2.1.1.228" evidence="5 15"/>
<dbReference type="GO" id="GO:0005829">
    <property type="term" value="C:cytosol"/>
    <property type="evidence" value="ECO:0007669"/>
    <property type="project" value="TreeGrafter"/>
</dbReference>
<dbReference type="PIRSF" id="PIRSF000386">
    <property type="entry name" value="tRNA_mtase"/>
    <property type="match status" value="1"/>
</dbReference>
<feature type="binding site" evidence="15 16">
    <location>
        <begin position="134"/>
        <end position="139"/>
    </location>
    <ligand>
        <name>S-adenosyl-L-methionine</name>
        <dbReference type="ChEBI" id="CHEBI:59789"/>
    </ligand>
</feature>
<dbReference type="GO" id="GO:0052906">
    <property type="term" value="F:tRNA (guanine(37)-N1)-methyltransferase activity"/>
    <property type="evidence" value="ECO:0007669"/>
    <property type="project" value="UniProtKB-UniRule"/>
</dbReference>
<dbReference type="FunFam" id="3.40.1280.10:FF:000001">
    <property type="entry name" value="tRNA (guanine-N(1)-)-methyltransferase"/>
    <property type="match status" value="1"/>
</dbReference>
<proteinExistence type="inferred from homology"/>
<dbReference type="HAMAP" id="MF_00605">
    <property type="entry name" value="TrmD"/>
    <property type="match status" value="1"/>
</dbReference>
<dbReference type="Pfam" id="PF01746">
    <property type="entry name" value="tRNA_m1G_MT"/>
    <property type="match status" value="1"/>
</dbReference>
<organism evidence="19 20">
    <name type="scientific">Ehrlichia ruminantium</name>
    <name type="common">heartwater rickettsia</name>
    <name type="synonym">Cowdria ruminantium</name>
    <dbReference type="NCBI Taxonomy" id="779"/>
    <lineage>
        <taxon>Bacteria</taxon>
        <taxon>Pseudomonadati</taxon>
        <taxon>Pseudomonadota</taxon>
        <taxon>Alphaproteobacteria</taxon>
        <taxon>Rickettsiales</taxon>
        <taxon>Anaplasmataceae</taxon>
        <taxon>Ehrlichia</taxon>
    </lineage>
</organism>
<dbReference type="RefSeq" id="WP_065432998.1">
    <property type="nucleotide sequence ID" value="NZ_BDDL01000117.1"/>
</dbReference>
<keyword evidence="9 15" id="KW-0808">Transferase</keyword>
<comment type="caution">
    <text evidence="19">The sequence shown here is derived from an EMBL/GenBank/DDBJ whole genome shotgun (WGS) entry which is preliminary data.</text>
</comment>
<dbReference type="STRING" id="779.GCA_002019755_01001"/>
<evidence type="ECO:0000259" key="18">
    <source>
        <dbReference type="Pfam" id="PF01746"/>
    </source>
</evidence>
<evidence type="ECO:0000256" key="5">
    <source>
        <dbReference type="ARBA" id="ARBA00012807"/>
    </source>
</evidence>
<dbReference type="EMBL" id="BDDL01000117">
    <property type="protein sequence ID" value="GAT77796.1"/>
    <property type="molecule type" value="Genomic_DNA"/>
</dbReference>
<evidence type="ECO:0000256" key="3">
    <source>
        <dbReference type="ARBA" id="ARBA00007630"/>
    </source>
</evidence>
<dbReference type="InterPro" id="IPR029026">
    <property type="entry name" value="tRNA_m1G_MTases_N"/>
</dbReference>
<evidence type="ECO:0000313" key="19">
    <source>
        <dbReference type="EMBL" id="GAT77796.1"/>
    </source>
</evidence>
<evidence type="ECO:0000256" key="14">
    <source>
        <dbReference type="ARBA" id="ARBA00047783"/>
    </source>
</evidence>
<dbReference type="InterPro" id="IPR023148">
    <property type="entry name" value="tRNA_m1G_MeTrfase_C_sf"/>
</dbReference>
<dbReference type="CDD" id="cd18080">
    <property type="entry name" value="TrmD-like"/>
    <property type="match status" value="1"/>
</dbReference>
<evidence type="ECO:0000256" key="7">
    <source>
        <dbReference type="ARBA" id="ARBA00022490"/>
    </source>
</evidence>
<feature type="binding site" evidence="15 16">
    <location>
        <position position="114"/>
    </location>
    <ligand>
        <name>S-adenosyl-L-methionine</name>
        <dbReference type="ChEBI" id="CHEBI:59789"/>
    </ligand>
</feature>
<protein>
    <recommendedName>
        <fullName evidence="6 15">tRNA (guanine-N(1)-)-methyltransferase</fullName>
        <ecNumber evidence="5 15">2.1.1.228</ecNumber>
    </recommendedName>
    <alternativeName>
        <fullName evidence="12 15">M1G-methyltransferase</fullName>
    </alternativeName>
    <alternativeName>
        <fullName evidence="13 15">tRNA [GM37] methyltransferase</fullName>
    </alternativeName>
</protein>
<dbReference type="PANTHER" id="PTHR46417">
    <property type="entry name" value="TRNA (GUANINE-N(1)-)-METHYLTRANSFERASE"/>
    <property type="match status" value="1"/>
</dbReference>
<dbReference type="Gene3D" id="1.10.1270.20">
    <property type="entry name" value="tRNA(m1g37)methyltransferase, domain 2"/>
    <property type="match status" value="1"/>
</dbReference>
<dbReference type="AlphaFoldDB" id="A0A161LWA7"/>
<evidence type="ECO:0000256" key="6">
    <source>
        <dbReference type="ARBA" id="ARBA00014679"/>
    </source>
</evidence>
<evidence type="ECO:0000256" key="16">
    <source>
        <dbReference type="PIRSR" id="PIRSR000386-1"/>
    </source>
</evidence>
<evidence type="ECO:0000313" key="20">
    <source>
        <dbReference type="Proteomes" id="UP000092677"/>
    </source>
</evidence>
<dbReference type="InterPro" id="IPR029028">
    <property type="entry name" value="Alpha/beta_knot_MTases"/>
</dbReference>
<feature type="domain" description="tRNA methyltransferase TRMD/TRM10-type" evidence="18">
    <location>
        <begin position="5"/>
        <end position="227"/>
    </location>
</feature>
<evidence type="ECO:0000256" key="8">
    <source>
        <dbReference type="ARBA" id="ARBA00022603"/>
    </source>
</evidence>
<evidence type="ECO:0000256" key="4">
    <source>
        <dbReference type="ARBA" id="ARBA00011738"/>
    </source>
</evidence>
<comment type="subunit">
    <text evidence="4 15 17">Homodimer.</text>
</comment>
<comment type="function">
    <text evidence="1 15 17">Specifically methylates guanosine-37 in various tRNAs.</text>
</comment>
<evidence type="ECO:0000256" key="10">
    <source>
        <dbReference type="ARBA" id="ARBA00022691"/>
    </source>
</evidence>
<evidence type="ECO:0000256" key="1">
    <source>
        <dbReference type="ARBA" id="ARBA00002634"/>
    </source>
</evidence>
<comment type="subcellular location">
    <subcellularLocation>
        <location evidence="2 15 17">Cytoplasm</location>
    </subcellularLocation>
</comment>
<evidence type="ECO:0000256" key="2">
    <source>
        <dbReference type="ARBA" id="ARBA00004496"/>
    </source>
</evidence>
<evidence type="ECO:0000256" key="13">
    <source>
        <dbReference type="ARBA" id="ARBA00033392"/>
    </source>
</evidence>
<comment type="catalytic activity">
    <reaction evidence="14 15 17">
        <text>guanosine(37) in tRNA + S-adenosyl-L-methionine = N(1)-methylguanosine(37) in tRNA + S-adenosyl-L-homocysteine + H(+)</text>
        <dbReference type="Rhea" id="RHEA:36899"/>
        <dbReference type="Rhea" id="RHEA-COMP:10145"/>
        <dbReference type="Rhea" id="RHEA-COMP:10147"/>
        <dbReference type="ChEBI" id="CHEBI:15378"/>
        <dbReference type="ChEBI" id="CHEBI:57856"/>
        <dbReference type="ChEBI" id="CHEBI:59789"/>
        <dbReference type="ChEBI" id="CHEBI:73542"/>
        <dbReference type="ChEBI" id="CHEBI:74269"/>
        <dbReference type="EC" id="2.1.1.228"/>
    </reaction>
</comment>
<dbReference type="Gene3D" id="3.40.1280.10">
    <property type="match status" value="1"/>
</dbReference>
<sequence length="235" mass="26237">MVFNVNILTIFPEMFPGTLGYSVIGKALNKGIWNLNVIDIRSFATDKHKTVDDKPYGGGPGMIMKADVIGSAIDNVLSTNKETKLIYMSPSGVKLNQDISGQLAHFSNITILCGRFEGIDRRVLDFYDFYEISIGDYILSGGEVASMVLIETCVRLIPGVVSNVDSIRDESFTASYGLEYFQYTRPASWRGLEVPSVLVSGNHKKINLWKTQQSYRITKQRRPELTNTADGDIYE</sequence>
<keyword evidence="8 15" id="KW-0489">Methyltransferase</keyword>
<evidence type="ECO:0000256" key="17">
    <source>
        <dbReference type="RuleBase" id="RU003464"/>
    </source>
</evidence>
<accession>A0A161LWA7</accession>
<evidence type="ECO:0000256" key="11">
    <source>
        <dbReference type="ARBA" id="ARBA00022694"/>
    </source>
</evidence>
<dbReference type="Proteomes" id="UP000092677">
    <property type="component" value="Unassembled WGS sequence"/>
</dbReference>
<dbReference type="InterPro" id="IPR016009">
    <property type="entry name" value="tRNA_MeTrfase_TRMD/TRM10"/>
</dbReference>
<dbReference type="PANTHER" id="PTHR46417:SF1">
    <property type="entry name" value="TRNA (GUANINE-N(1)-)-METHYLTRANSFERASE"/>
    <property type="match status" value="1"/>
</dbReference>
<keyword evidence="7 15" id="KW-0963">Cytoplasm</keyword>
<evidence type="ECO:0000256" key="12">
    <source>
        <dbReference type="ARBA" id="ARBA00029736"/>
    </source>
</evidence>